<dbReference type="Pfam" id="PF00561">
    <property type="entry name" value="Abhydrolase_1"/>
    <property type="match status" value="1"/>
</dbReference>
<accession>A0A7U6GDJ0</accession>
<gene>
    <name evidence="2" type="ordered locus">CSE_02450</name>
</gene>
<dbReference type="KEGG" id="cex:CSE_02450"/>
<evidence type="ECO:0000313" key="3">
    <source>
        <dbReference type="Proteomes" id="UP000004793"/>
    </source>
</evidence>
<dbReference type="GO" id="GO:0016020">
    <property type="term" value="C:membrane"/>
    <property type="evidence" value="ECO:0007669"/>
    <property type="project" value="TreeGrafter"/>
</dbReference>
<name>A0A7U6GDJ0_CALEA</name>
<dbReference type="Gene3D" id="3.40.50.1820">
    <property type="entry name" value="alpha/beta hydrolase"/>
    <property type="match status" value="1"/>
</dbReference>
<sequence>MKEEFIVIPNSKFVDVFNIKIHYKDIGFGKNIFLLIHGFGAGTFSFDPIFENLSRFGRVVALDLPGFGLSKRPPKNLNGINPYSRYGQVEVLKAFIEKLDLKDIVLIGHSMGGSLLKILM</sequence>
<evidence type="ECO:0000259" key="1">
    <source>
        <dbReference type="Pfam" id="PF00561"/>
    </source>
</evidence>
<dbReference type="RefSeq" id="WP_014452778.1">
    <property type="nucleotide sequence ID" value="NC_017096.1"/>
</dbReference>
<dbReference type="InterPro" id="IPR029058">
    <property type="entry name" value="AB_hydrolase_fold"/>
</dbReference>
<dbReference type="InterPro" id="IPR050266">
    <property type="entry name" value="AB_hydrolase_sf"/>
</dbReference>
<evidence type="ECO:0000313" key="2">
    <source>
        <dbReference type="EMBL" id="BAL80371.1"/>
    </source>
</evidence>
<dbReference type="SUPFAM" id="SSF53474">
    <property type="entry name" value="alpha/beta-Hydrolases"/>
    <property type="match status" value="1"/>
</dbReference>
<proteinExistence type="predicted"/>
<reference evidence="2 3" key="1">
    <citation type="submission" date="2011-01" db="EMBL/GenBank/DDBJ databases">
        <title>Whole genome sequence of Caldisericum exile AZM16c01.</title>
        <authorList>
            <person name="Narita-Yamada S."/>
            <person name="Kawakoshi A."/>
            <person name="Nakamura S."/>
            <person name="Sasagawa M."/>
            <person name="Fukada J."/>
            <person name="Sekine M."/>
            <person name="Kato Y."/>
            <person name="Fukai R."/>
            <person name="Sasaki K."/>
            <person name="Hanamaki A."/>
            <person name="Narita H."/>
            <person name="Konno Y."/>
            <person name="Mori K."/>
            <person name="Yamazaki S."/>
            <person name="Suzuki K."/>
            <person name="Fujita N."/>
        </authorList>
    </citation>
    <scope>NUCLEOTIDE SEQUENCE [LARGE SCALE GENOMIC DNA]</scope>
    <source>
        <strain evidence="3">DSM 21853 / NBRC 104410 / AZM16c01</strain>
    </source>
</reference>
<feature type="domain" description="AB hydrolase-1" evidence="1">
    <location>
        <begin position="32"/>
        <end position="115"/>
    </location>
</feature>
<dbReference type="GO" id="GO:0047372">
    <property type="term" value="F:monoacylglycerol lipase activity"/>
    <property type="evidence" value="ECO:0007669"/>
    <property type="project" value="TreeGrafter"/>
</dbReference>
<organism evidence="2 3">
    <name type="scientific">Caldisericum exile (strain DSM 21853 / NBRC 104410 / AZM16c01)</name>
    <dbReference type="NCBI Taxonomy" id="511051"/>
    <lineage>
        <taxon>Bacteria</taxon>
        <taxon>Pseudomonadati</taxon>
        <taxon>Caldisericota/Cryosericota group</taxon>
        <taxon>Caldisericota</taxon>
        <taxon>Caldisericia</taxon>
        <taxon>Caldisericales</taxon>
        <taxon>Caldisericaceae</taxon>
        <taxon>Caldisericum</taxon>
    </lineage>
</organism>
<dbReference type="AlphaFoldDB" id="A0A7U6GDJ0"/>
<keyword evidence="3" id="KW-1185">Reference proteome</keyword>
<dbReference type="PANTHER" id="PTHR43798">
    <property type="entry name" value="MONOACYLGLYCEROL LIPASE"/>
    <property type="match status" value="1"/>
</dbReference>
<dbReference type="InterPro" id="IPR000073">
    <property type="entry name" value="AB_hydrolase_1"/>
</dbReference>
<dbReference type="Proteomes" id="UP000004793">
    <property type="component" value="Chromosome"/>
</dbReference>
<dbReference type="PRINTS" id="PR00111">
    <property type="entry name" value="ABHYDROLASE"/>
</dbReference>
<protein>
    <recommendedName>
        <fullName evidence="1">AB hydrolase-1 domain-containing protein</fullName>
    </recommendedName>
</protein>
<dbReference type="PANTHER" id="PTHR43798:SF33">
    <property type="entry name" value="HYDROLASE, PUTATIVE (AFU_ORTHOLOGUE AFUA_2G14860)-RELATED"/>
    <property type="match status" value="1"/>
</dbReference>
<dbReference type="EMBL" id="AP012051">
    <property type="protein sequence ID" value="BAL80371.1"/>
    <property type="molecule type" value="Genomic_DNA"/>
</dbReference>
<dbReference type="GO" id="GO:0046464">
    <property type="term" value="P:acylglycerol catabolic process"/>
    <property type="evidence" value="ECO:0007669"/>
    <property type="project" value="TreeGrafter"/>
</dbReference>